<reference evidence="4" key="2">
    <citation type="journal article" date="2022" name="Res Sq">
        <title>Comparative Genomics Reveals Insights into the Divergent Evolution of Astigmatic Mites and Household Pest Adaptations.</title>
        <authorList>
            <person name="Xiong Q."/>
            <person name="Wan A.T.-Y."/>
            <person name="Liu X.-Y."/>
            <person name="Fung C.S.-H."/>
            <person name="Xiao X."/>
            <person name="Malainual N."/>
            <person name="Hou J."/>
            <person name="Wang L."/>
            <person name="Wang M."/>
            <person name="Yang K."/>
            <person name="Cui Y."/>
            <person name="Leung E."/>
            <person name="Nong W."/>
            <person name="Shin S.-K."/>
            <person name="Au S."/>
            <person name="Jeong K.Y."/>
            <person name="Chew F.T."/>
            <person name="Hui J."/>
            <person name="Leung T.F."/>
            <person name="Tungtrongchitr A."/>
            <person name="Zhong N."/>
            <person name="Liu Z."/>
            <person name="Tsui S."/>
        </authorList>
    </citation>
    <scope>NUCLEOTIDE SEQUENCE</scope>
    <source>
        <strain evidence="4">Derf</strain>
        <tissue evidence="4">Whole organism</tissue>
    </source>
</reference>
<dbReference type="GO" id="GO:0005739">
    <property type="term" value="C:mitochondrion"/>
    <property type="evidence" value="ECO:0007669"/>
    <property type="project" value="TreeGrafter"/>
</dbReference>
<dbReference type="InterPro" id="IPR052000">
    <property type="entry name" value="ETFRF1"/>
</dbReference>
<dbReference type="PANTHER" id="PTHR21024">
    <property type="entry name" value="GROWTH HORMONE-INDUCIBLE SOLUBLE PROTEIN-RELATED"/>
    <property type="match status" value="1"/>
</dbReference>
<keyword evidence="5" id="KW-1185">Reference proteome</keyword>
<evidence type="ECO:0000313" key="4">
    <source>
        <dbReference type="EMBL" id="KAH9517750.1"/>
    </source>
</evidence>
<evidence type="ECO:0000313" key="5">
    <source>
        <dbReference type="Proteomes" id="UP000790347"/>
    </source>
</evidence>
<dbReference type="AlphaFoldDB" id="A0A922L5F4"/>
<protein>
    <submittedName>
        <fullName evidence="4">LYR motif-containing protein 5</fullName>
    </submittedName>
</protein>
<proteinExistence type="inferred from homology"/>
<gene>
    <name evidence="4" type="primary">LYRM5_1</name>
    <name evidence="4" type="ORF">DERF_008387</name>
</gene>
<dbReference type="GO" id="GO:0022904">
    <property type="term" value="P:respiratory electron transport chain"/>
    <property type="evidence" value="ECO:0007669"/>
    <property type="project" value="TreeGrafter"/>
</dbReference>
<evidence type="ECO:0000256" key="2">
    <source>
        <dbReference type="SAM" id="MobiDB-lite"/>
    </source>
</evidence>
<comment type="similarity">
    <text evidence="1">Belongs to the complex I LYR family.</text>
</comment>
<dbReference type="EMBL" id="ASGP02000003">
    <property type="protein sequence ID" value="KAH9517750.1"/>
    <property type="molecule type" value="Genomic_DNA"/>
</dbReference>
<dbReference type="Proteomes" id="UP000790347">
    <property type="component" value="Unassembled WGS sequence"/>
</dbReference>
<name>A0A922L5F4_DERFA</name>
<sequence>MLLMINSYSTLNINNNKVKISMYPPSISCTLKLTTMVNGGSLGGPNVQRQLRLQVLNLYKTLLYYGRDYPLGYKYFRDRCHKSFVKNRDETDPQQIQKHISRGEFIIKELEALYRLRKYRYLKQRYYPEKLDDDDNDLANKIDPKLILKKFEAKTTTTTTNQQQTSVVMDSMKEEIKQ</sequence>
<feature type="region of interest" description="Disordered" evidence="2">
    <location>
        <begin position="159"/>
        <end position="178"/>
    </location>
</feature>
<evidence type="ECO:0000256" key="1">
    <source>
        <dbReference type="ARBA" id="ARBA00009508"/>
    </source>
</evidence>
<accession>A0A922L5F4</accession>
<dbReference type="InterPro" id="IPR008011">
    <property type="entry name" value="Complex1_LYR_dom"/>
</dbReference>
<dbReference type="GO" id="GO:0090324">
    <property type="term" value="P:negative regulation of oxidative phosphorylation"/>
    <property type="evidence" value="ECO:0007669"/>
    <property type="project" value="InterPro"/>
</dbReference>
<evidence type="ECO:0000259" key="3">
    <source>
        <dbReference type="Pfam" id="PF05347"/>
    </source>
</evidence>
<dbReference type="CDD" id="cd20265">
    <property type="entry name" value="Complex1_LYR_ETFRF1_LYRM5"/>
    <property type="match status" value="1"/>
</dbReference>
<dbReference type="Pfam" id="PF05347">
    <property type="entry name" value="Complex1_LYR"/>
    <property type="match status" value="1"/>
</dbReference>
<dbReference type="InterPro" id="IPR045296">
    <property type="entry name" value="Complex1_LYR_ETFRF1_LYRM5"/>
</dbReference>
<organism evidence="4 5">
    <name type="scientific">Dermatophagoides farinae</name>
    <name type="common">American house dust mite</name>
    <dbReference type="NCBI Taxonomy" id="6954"/>
    <lineage>
        <taxon>Eukaryota</taxon>
        <taxon>Metazoa</taxon>
        <taxon>Ecdysozoa</taxon>
        <taxon>Arthropoda</taxon>
        <taxon>Chelicerata</taxon>
        <taxon>Arachnida</taxon>
        <taxon>Acari</taxon>
        <taxon>Acariformes</taxon>
        <taxon>Sarcoptiformes</taxon>
        <taxon>Astigmata</taxon>
        <taxon>Psoroptidia</taxon>
        <taxon>Analgoidea</taxon>
        <taxon>Pyroglyphidae</taxon>
        <taxon>Dermatophagoidinae</taxon>
        <taxon>Dermatophagoides</taxon>
    </lineage>
</organism>
<feature type="domain" description="Complex 1 LYR protein" evidence="3">
    <location>
        <begin position="54"/>
        <end position="105"/>
    </location>
</feature>
<reference evidence="4" key="1">
    <citation type="submission" date="2013-05" db="EMBL/GenBank/DDBJ databases">
        <authorList>
            <person name="Yim A.K.Y."/>
            <person name="Chan T.F."/>
            <person name="Ji K.M."/>
            <person name="Liu X.Y."/>
            <person name="Zhou J.W."/>
            <person name="Li R.Q."/>
            <person name="Yang K.Y."/>
            <person name="Li J."/>
            <person name="Li M."/>
            <person name="Law P.T.W."/>
            <person name="Wu Y.L."/>
            <person name="Cai Z.L."/>
            <person name="Qin H."/>
            <person name="Bao Y."/>
            <person name="Leung R.K.K."/>
            <person name="Ng P.K.S."/>
            <person name="Zou J."/>
            <person name="Zhong X.J."/>
            <person name="Ran P.X."/>
            <person name="Zhong N.S."/>
            <person name="Liu Z.G."/>
            <person name="Tsui S.K.W."/>
        </authorList>
    </citation>
    <scope>NUCLEOTIDE SEQUENCE</scope>
    <source>
        <strain evidence="4">Derf</strain>
        <tissue evidence="4">Whole organism</tissue>
    </source>
</reference>
<comment type="caution">
    <text evidence="4">The sequence shown here is derived from an EMBL/GenBank/DDBJ whole genome shotgun (WGS) entry which is preliminary data.</text>
</comment>
<dbReference type="PANTHER" id="PTHR21024:SF0">
    <property type="entry name" value="ELECTRON TRANSFER FLAVOPROTEIN REGULATORY FACTOR 1"/>
    <property type="match status" value="1"/>
</dbReference>